<feature type="domain" description="Dienelactone hydrolase" evidence="1">
    <location>
        <begin position="27"/>
        <end position="274"/>
    </location>
</feature>
<dbReference type="AlphaFoldDB" id="A0A1L9P9F1"/>
<sequence length="278" mass="30719">MSCPDCFSGHVRKDTPKGHVASLHGLETYVAEPDVPPDQVKGIVVIIPDAFGWEFVNNRILADHYADMGKFKVYLPDFMKGTAAPVWSIDTLRALFKTGTLWDWVTKPYHIANVIYAVIPFMFCNRPAKSYPIVESFFTSLRQSSEGHLPIGAAGFCWGGKHTVLLAHGATTTMDGEKKNLIDAGFTGHPSLLAIPEDIEKITIPVSFALAELDHNVKADRIEEVKKVMEGKEGEVKVYLGAGHGFCVRADMEVEDSGRQAVESEEQAVDFFNKRFSS</sequence>
<dbReference type="RefSeq" id="XP_040663865.1">
    <property type="nucleotide sequence ID" value="XM_040811499.1"/>
</dbReference>
<dbReference type="EMBL" id="KV878126">
    <property type="protein sequence ID" value="OJI98102.1"/>
    <property type="molecule type" value="Genomic_DNA"/>
</dbReference>
<evidence type="ECO:0000313" key="2">
    <source>
        <dbReference type="EMBL" id="OJI98102.1"/>
    </source>
</evidence>
<dbReference type="VEuPathDB" id="FungiDB:ASPVEDRAFT_37534"/>
<evidence type="ECO:0000259" key="1">
    <source>
        <dbReference type="Pfam" id="PF01738"/>
    </source>
</evidence>
<dbReference type="Pfam" id="PF01738">
    <property type="entry name" value="DLH"/>
    <property type="match status" value="1"/>
</dbReference>
<keyword evidence="3" id="KW-1185">Reference proteome</keyword>
<dbReference type="PANTHER" id="PTHR17630">
    <property type="entry name" value="DIENELACTONE HYDROLASE"/>
    <property type="match status" value="1"/>
</dbReference>
<name>A0A1L9P9F1_ASPVE</name>
<dbReference type="GeneID" id="63727010"/>
<dbReference type="Proteomes" id="UP000184073">
    <property type="component" value="Unassembled WGS sequence"/>
</dbReference>
<gene>
    <name evidence="2" type="ORF">ASPVEDRAFT_37534</name>
</gene>
<dbReference type="STRING" id="1036611.A0A1L9P9F1"/>
<dbReference type="OrthoDB" id="17560at2759"/>
<proteinExistence type="predicted"/>
<organism evidence="2 3">
    <name type="scientific">Aspergillus versicolor CBS 583.65</name>
    <dbReference type="NCBI Taxonomy" id="1036611"/>
    <lineage>
        <taxon>Eukaryota</taxon>
        <taxon>Fungi</taxon>
        <taxon>Dikarya</taxon>
        <taxon>Ascomycota</taxon>
        <taxon>Pezizomycotina</taxon>
        <taxon>Eurotiomycetes</taxon>
        <taxon>Eurotiomycetidae</taxon>
        <taxon>Eurotiales</taxon>
        <taxon>Aspergillaceae</taxon>
        <taxon>Aspergillus</taxon>
        <taxon>Aspergillus subgen. Nidulantes</taxon>
    </lineage>
</organism>
<protein>
    <recommendedName>
        <fullName evidence="1">Dienelactone hydrolase domain-containing protein</fullName>
    </recommendedName>
</protein>
<dbReference type="SUPFAM" id="SSF53474">
    <property type="entry name" value="alpha/beta-Hydrolases"/>
    <property type="match status" value="1"/>
</dbReference>
<dbReference type="PANTHER" id="PTHR17630:SF105">
    <property type="entry name" value="DIENELACTONE HYDROLASE FAMILY PROTEIN (AFU_ORTHOLOGUE AFUA_4G08790)"/>
    <property type="match status" value="1"/>
</dbReference>
<reference evidence="3" key="1">
    <citation type="journal article" date="2017" name="Genome Biol.">
        <title>Comparative genomics reveals high biological diversity and specific adaptations in the industrially and medically important fungal genus Aspergillus.</title>
        <authorList>
            <person name="de Vries R.P."/>
            <person name="Riley R."/>
            <person name="Wiebenga A."/>
            <person name="Aguilar-Osorio G."/>
            <person name="Amillis S."/>
            <person name="Uchima C.A."/>
            <person name="Anderluh G."/>
            <person name="Asadollahi M."/>
            <person name="Askin M."/>
            <person name="Barry K."/>
            <person name="Battaglia E."/>
            <person name="Bayram O."/>
            <person name="Benocci T."/>
            <person name="Braus-Stromeyer S.A."/>
            <person name="Caldana C."/>
            <person name="Canovas D."/>
            <person name="Cerqueira G.C."/>
            <person name="Chen F."/>
            <person name="Chen W."/>
            <person name="Choi C."/>
            <person name="Clum A."/>
            <person name="Dos Santos R.A."/>
            <person name="Damasio A.R."/>
            <person name="Diallinas G."/>
            <person name="Emri T."/>
            <person name="Fekete E."/>
            <person name="Flipphi M."/>
            <person name="Freyberg S."/>
            <person name="Gallo A."/>
            <person name="Gournas C."/>
            <person name="Habgood R."/>
            <person name="Hainaut M."/>
            <person name="Harispe M.L."/>
            <person name="Henrissat B."/>
            <person name="Hilden K.S."/>
            <person name="Hope R."/>
            <person name="Hossain A."/>
            <person name="Karabika E."/>
            <person name="Karaffa L."/>
            <person name="Karanyi Z."/>
            <person name="Krasevec N."/>
            <person name="Kuo A."/>
            <person name="Kusch H."/>
            <person name="LaButti K."/>
            <person name="Lagendijk E.L."/>
            <person name="Lapidus A."/>
            <person name="Levasseur A."/>
            <person name="Lindquist E."/>
            <person name="Lipzen A."/>
            <person name="Logrieco A.F."/>
            <person name="MacCabe A."/>
            <person name="Maekelae M.R."/>
            <person name="Malavazi I."/>
            <person name="Melin P."/>
            <person name="Meyer V."/>
            <person name="Mielnichuk N."/>
            <person name="Miskei M."/>
            <person name="Molnar A.P."/>
            <person name="Mule G."/>
            <person name="Ngan C.Y."/>
            <person name="Orejas M."/>
            <person name="Orosz E."/>
            <person name="Ouedraogo J.P."/>
            <person name="Overkamp K.M."/>
            <person name="Park H.-S."/>
            <person name="Perrone G."/>
            <person name="Piumi F."/>
            <person name="Punt P.J."/>
            <person name="Ram A.F."/>
            <person name="Ramon A."/>
            <person name="Rauscher S."/>
            <person name="Record E."/>
            <person name="Riano-Pachon D.M."/>
            <person name="Robert V."/>
            <person name="Roehrig J."/>
            <person name="Ruller R."/>
            <person name="Salamov A."/>
            <person name="Salih N.S."/>
            <person name="Samson R.A."/>
            <person name="Sandor E."/>
            <person name="Sanguinetti M."/>
            <person name="Schuetze T."/>
            <person name="Sepcic K."/>
            <person name="Shelest E."/>
            <person name="Sherlock G."/>
            <person name="Sophianopoulou V."/>
            <person name="Squina F.M."/>
            <person name="Sun H."/>
            <person name="Susca A."/>
            <person name="Todd R.B."/>
            <person name="Tsang A."/>
            <person name="Unkles S.E."/>
            <person name="van de Wiele N."/>
            <person name="van Rossen-Uffink D."/>
            <person name="Oliveira J.V."/>
            <person name="Vesth T.C."/>
            <person name="Visser J."/>
            <person name="Yu J.-H."/>
            <person name="Zhou M."/>
            <person name="Andersen M.R."/>
            <person name="Archer D.B."/>
            <person name="Baker S.E."/>
            <person name="Benoit I."/>
            <person name="Brakhage A.A."/>
            <person name="Braus G.H."/>
            <person name="Fischer R."/>
            <person name="Frisvad J.C."/>
            <person name="Goldman G.H."/>
            <person name="Houbraken J."/>
            <person name="Oakley B."/>
            <person name="Pocsi I."/>
            <person name="Scazzocchio C."/>
            <person name="Seiboth B."/>
            <person name="vanKuyk P.A."/>
            <person name="Wortman J."/>
            <person name="Dyer P.S."/>
            <person name="Grigoriev I.V."/>
        </authorList>
    </citation>
    <scope>NUCLEOTIDE SEQUENCE [LARGE SCALE GENOMIC DNA]</scope>
    <source>
        <strain evidence="3">CBS 583.65</strain>
    </source>
</reference>
<accession>A0A1L9P9F1</accession>
<dbReference type="Gene3D" id="3.40.50.1820">
    <property type="entry name" value="alpha/beta hydrolase"/>
    <property type="match status" value="1"/>
</dbReference>
<dbReference type="InterPro" id="IPR029058">
    <property type="entry name" value="AB_hydrolase_fold"/>
</dbReference>
<evidence type="ECO:0000313" key="3">
    <source>
        <dbReference type="Proteomes" id="UP000184073"/>
    </source>
</evidence>
<dbReference type="InterPro" id="IPR002925">
    <property type="entry name" value="Dienelactn_hydro"/>
</dbReference>
<dbReference type="GO" id="GO:0016787">
    <property type="term" value="F:hydrolase activity"/>
    <property type="evidence" value="ECO:0007669"/>
    <property type="project" value="InterPro"/>
</dbReference>